<evidence type="ECO:0000313" key="3">
    <source>
        <dbReference type="Proteomes" id="UP000267096"/>
    </source>
</evidence>
<dbReference type="EMBL" id="UYRR01003454">
    <property type="protein sequence ID" value="VDK20129.1"/>
    <property type="molecule type" value="Genomic_DNA"/>
</dbReference>
<reference evidence="4" key="1">
    <citation type="submission" date="2017-02" db="UniProtKB">
        <authorList>
            <consortium name="WormBaseParasite"/>
        </authorList>
    </citation>
    <scope>IDENTIFICATION</scope>
</reference>
<keyword evidence="3" id="KW-1185">Reference proteome</keyword>
<evidence type="ECO:0000256" key="1">
    <source>
        <dbReference type="SAM" id="Phobius"/>
    </source>
</evidence>
<feature type="transmembrane region" description="Helical" evidence="1">
    <location>
        <begin position="36"/>
        <end position="56"/>
    </location>
</feature>
<keyword evidence="1" id="KW-1133">Transmembrane helix</keyword>
<reference evidence="2 3" key="2">
    <citation type="submission" date="2018-11" db="EMBL/GenBank/DDBJ databases">
        <authorList>
            <consortium name="Pathogen Informatics"/>
        </authorList>
    </citation>
    <scope>NUCLEOTIDE SEQUENCE [LARGE SCALE GENOMIC DNA]</scope>
</reference>
<dbReference type="Proteomes" id="UP000267096">
    <property type="component" value="Unassembled WGS sequence"/>
</dbReference>
<dbReference type="OrthoDB" id="5862745at2759"/>
<dbReference type="WBParaSite" id="ASIM_0000268801-mRNA-1">
    <property type="protein sequence ID" value="ASIM_0000268801-mRNA-1"/>
    <property type="gene ID" value="ASIM_0000268801"/>
</dbReference>
<gene>
    <name evidence="2" type="ORF">ASIM_LOCUS2541</name>
</gene>
<dbReference type="AlphaFoldDB" id="A0A0M3J559"/>
<name>A0A0M3J559_ANISI</name>
<sequence>MPYYLEILMIILELIMMKFKARTVSRQALSLRRYEIRVLIQAMTISFFIGFVTLNWYNFDTFLLSTKWNFFIVNSMWILNCGINPILYIILNKFVLVLLIVTFVIIVIIVIIAVIIWIITVRSFGPCKIVTPTRFRAVFTVHFLYVMRMDS</sequence>
<keyword evidence="1" id="KW-0812">Transmembrane</keyword>
<organism evidence="4">
    <name type="scientific">Anisakis simplex</name>
    <name type="common">Herring worm</name>
    <dbReference type="NCBI Taxonomy" id="6269"/>
    <lineage>
        <taxon>Eukaryota</taxon>
        <taxon>Metazoa</taxon>
        <taxon>Ecdysozoa</taxon>
        <taxon>Nematoda</taxon>
        <taxon>Chromadorea</taxon>
        <taxon>Rhabditida</taxon>
        <taxon>Spirurina</taxon>
        <taxon>Ascaridomorpha</taxon>
        <taxon>Ascaridoidea</taxon>
        <taxon>Anisakidae</taxon>
        <taxon>Anisakis</taxon>
        <taxon>Anisakis simplex complex</taxon>
    </lineage>
</organism>
<feature type="transmembrane region" description="Helical" evidence="1">
    <location>
        <begin position="68"/>
        <end position="87"/>
    </location>
</feature>
<accession>A0A0M3J559</accession>
<evidence type="ECO:0000313" key="4">
    <source>
        <dbReference type="WBParaSite" id="ASIM_0000268801-mRNA-1"/>
    </source>
</evidence>
<keyword evidence="1" id="KW-0472">Membrane</keyword>
<evidence type="ECO:0000313" key="2">
    <source>
        <dbReference type="EMBL" id="VDK20129.1"/>
    </source>
</evidence>
<feature type="transmembrane region" description="Helical" evidence="1">
    <location>
        <begin position="94"/>
        <end position="119"/>
    </location>
</feature>
<dbReference type="SUPFAM" id="SSF81321">
    <property type="entry name" value="Family A G protein-coupled receptor-like"/>
    <property type="match status" value="1"/>
</dbReference>
<protein>
    <submittedName>
        <fullName evidence="4">G_PROTEIN_RECEP_F1_2 domain-containing protein</fullName>
    </submittedName>
</protein>
<proteinExistence type="predicted"/>